<dbReference type="EMBL" id="CM023485">
    <property type="protein sequence ID" value="KAH6931391.1"/>
    <property type="molecule type" value="Genomic_DNA"/>
</dbReference>
<gene>
    <name evidence="1" type="ORF">HPB50_024253</name>
</gene>
<comment type="caution">
    <text evidence="1">The sequence shown here is derived from an EMBL/GenBank/DDBJ whole genome shotgun (WGS) entry which is preliminary data.</text>
</comment>
<dbReference type="Proteomes" id="UP000821845">
    <property type="component" value="Chromosome 5"/>
</dbReference>
<evidence type="ECO:0000313" key="1">
    <source>
        <dbReference type="EMBL" id="KAH6931391.1"/>
    </source>
</evidence>
<reference evidence="1" key="1">
    <citation type="submission" date="2020-05" db="EMBL/GenBank/DDBJ databases">
        <title>Large-scale comparative analyses of tick genomes elucidate their genetic diversity and vector capacities.</title>
        <authorList>
            <person name="Jia N."/>
            <person name="Wang J."/>
            <person name="Shi W."/>
            <person name="Du L."/>
            <person name="Sun Y."/>
            <person name="Zhan W."/>
            <person name="Jiang J."/>
            <person name="Wang Q."/>
            <person name="Zhang B."/>
            <person name="Ji P."/>
            <person name="Sakyi L.B."/>
            <person name="Cui X."/>
            <person name="Yuan T."/>
            <person name="Jiang B."/>
            <person name="Yang W."/>
            <person name="Lam T.T.-Y."/>
            <person name="Chang Q."/>
            <person name="Ding S."/>
            <person name="Wang X."/>
            <person name="Zhu J."/>
            <person name="Ruan X."/>
            <person name="Zhao L."/>
            <person name="Wei J."/>
            <person name="Que T."/>
            <person name="Du C."/>
            <person name="Cheng J."/>
            <person name="Dai P."/>
            <person name="Han X."/>
            <person name="Huang E."/>
            <person name="Gao Y."/>
            <person name="Liu J."/>
            <person name="Shao H."/>
            <person name="Ye R."/>
            <person name="Li L."/>
            <person name="Wei W."/>
            <person name="Wang X."/>
            <person name="Wang C."/>
            <person name="Yang T."/>
            <person name="Huo Q."/>
            <person name="Li W."/>
            <person name="Guo W."/>
            <person name="Chen H."/>
            <person name="Zhou L."/>
            <person name="Ni X."/>
            <person name="Tian J."/>
            <person name="Zhou Y."/>
            <person name="Sheng Y."/>
            <person name="Liu T."/>
            <person name="Pan Y."/>
            <person name="Xia L."/>
            <person name="Li J."/>
            <person name="Zhao F."/>
            <person name="Cao W."/>
        </authorList>
    </citation>
    <scope>NUCLEOTIDE SEQUENCE</scope>
    <source>
        <strain evidence="1">Hyas-2018</strain>
    </source>
</reference>
<name>A0ACB7SBE6_HYAAI</name>
<accession>A0ACB7SBE6</accession>
<sequence length="187" mass="20113">MATLHLRQPRVALSSPVPFGTLRGSSHSVPTAHGSSVQWRPRGPPQMDPDLCVCFRSNEDLSAPGSRSQIYQVAALRTSANSPLSARCRPQTTARRHSARCGHSFYFASLVAAGRSSSAHPSPFAVSHSVLFSLRTLDSLRFIATVSPAKSTHELPFSRGQRHRRATKKGGKDCCKKGGIARGALSP</sequence>
<evidence type="ECO:0000313" key="2">
    <source>
        <dbReference type="Proteomes" id="UP000821845"/>
    </source>
</evidence>
<organism evidence="1 2">
    <name type="scientific">Hyalomma asiaticum</name>
    <name type="common">Tick</name>
    <dbReference type="NCBI Taxonomy" id="266040"/>
    <lineage>
        <taxon>Eukaryota</taxon>
        <taxon>Metazoa</taxon>
        <taxon>Ecdysozoa</taxon>
        <taxon>Arthropoda</taxon>
        <taxon>Chelicerata</taxon>
        <taxon>Arachnida</taxon>
        <taxon>Acari</taxon>
        <taxon>Parasitiformes</taxon>
        <taxon>Ixodida</taxon>
        <taxon>Ixodoidea</taxon>
        <taxon>Ixodidae</taxon>
        <taxon>Hyalomminae</taxon>
        <taxon>Hyalomma</taxon>
    </lineage>
</organism>
<protein>
    <submittedName>
        <fullName evidence="1">Uncharacterized protein</fullName>
    </submittedName>
</protein>
<keyword evidence="2" id="KW-1185">Reference proteome</keyword>
<proteinExistence type="predicted"/>